<proteinExistence type="predicted"/>
<evidence type="ECO:0000256" key="1">
    <source>
        <dbReference type="SAM" id="SignalP"/>
    </source>
</evidence>
<dbReference type="Proteomes" id="UP001596028">
    <property type="component" value="Unassembled WGS sequence"/>
</dbReference>
<reference evidence="3" key="1">
    <citation type="journal article" date="2019" name="Int. J. Syst. Evol. Microbiol.">
        <title>The Global Catalogue of Microorganisms (GCM) 10K type strain sequencing project: providing services to taxonomists for standard genome sequencing and annotation.</title>
        <authorList>
            <consortium name="The Broad Institute Genomics Platform"/>
            <consortium name="The Broad Institute Genome Sequencing Center for Infectious Disease"/>
            <person name="Wu L."/>
            <person name="Ma J."/>
        </authorList>
    </citation>
    <scope>NUCLEOTIDE SEQUENCE [LARGE SCALE GENOMIC DNA]</scope>
    <source>
        <strain evidence="3">CCUG 49571</strain>
    </source>
</reference>
<accession>A0ABV9FIA6</accession>
<protein>
    <submittedName>
        <fullName evidence="2">Extracellular solute-binding protein</fullName>
    </submittedName>
</protein>
<feature type="chain" id="PRO_5047106935" evidence="1">
    <location>
        <begin position="28"/>
        <end position="587"/>
    </location>
</feature>
<dbReference type="InterPro" id="IPR006059">
    <property type="entry name" value="SBP"/>
</dbReference>
<keyword evidence="1" id="KW-0732">Signal</keyword>
<dbReference type="PANTHER" id="PTHR43649">
    <property type="entry name" value="ARABINOSE-BINDING PROTEIN-RELATED"/>
    <property type="match status" value="1"/>
</dbReference>
<dbReference type="EMBL" id="JBHSEP010000019">
    <property type="protein sequence ID" value="MFC4600788.1"/>
    <property type="molecule type" value="Genomic_DNA"/>
</dbReference>
<keyword evidence="3" id="KW-1185">Reference proteome</keyword>
<evidence type="ECO:0000313" key="3">
    <source>
        <dbReference type="Proteomes" id="UP001596028"/>
    </source>
</evidence>
<dbReference type="SUPFAM" id="SSF53850">
    <property type="entry name" value="Periplasmic binding protein-like II"/>
    <property type="match status" value="1"/>
</dbReference>
<evidence type="ECO:0000313" key="2">
    <source>
        <dbReference type="EMBL" id="MFC4600788.1"/>
    </source>
</evidence>
<dbReference type="PANTHER" id="PTHR43649:SF12">
    <property type="entry name" value="DIACETYLCHITOBIOSE BINDING PROTEIN DASA"/>
    <property type="match status" value="1"/>
</dbReference>
<dbReference type="RefSeq" id="WP_378100192.1">
    <property type="nucleotide sequence ID" value="NZ_JBHSEP010000019.1"/>
</dbReference>
<gene>
    <name evidence="2" type="ORF">ACFO3S_21265</name>
</gene>
<sequence length="587" mass="64779">MIKSGLASLSMLAAVLLLLFACTGSHLHTGVEHEAQGTNRTTASSGAEDETVTLKVLIIEQSVKWNEYPDHAVAKAIEEKLGVRIEFVTVDEAGFNLLLVSGDMPDIVRTEPAKYGKQLIEGGLIIPMDPMLKKFGPDITANIPSVVEYSRNTWSAGRGQLYFLPPQVQPEASPEYSPLTIGPTIRWDYYKEVGAPAFRSPDELLDVLELIVKRHPETPEGLPVYGVSMWQDWGLWPYIIPFSWYTMQSYGNSELMVRTLGEPHFENILTEEDSTYWVATDFYYKARRRGLLDPDALTMKQTDYLAKASAGQLTIGPAIWAMGDFNSKHAKEAKGYIVLPAGKRAWSGGATPYGWSGKSYAITRSSKHPEAAMRLLNYLYSYEGVRTLYSGIEGEHWEVVDGEPKIKANTFELKHEGGKAWSMTGIAMDLNLIGLGGSVLDPDSGAPLDLFQTREAMVLSASELEKDFSRYYGGRHPGDVLRKYIEEGKLVDSNTVWDLSAKENLAQPVGSEAEAVLVEEGSAEIPASMLKIEAQLMELASGYAIKLIHAKDDDEFGRLKREALQAFKEAGAEAFTSFYTGTGSQAE</sequence>
<comment type="caution">
    <text evidence="2">The sequence shown here is derived from an EMBL/GenBank/DDBJ whole genome shotgun (WGS) entry which is preliminary data.</text>
</comment>
<dbReference type="PROSITE" id="PS51257">
    <property type="entry name" value="PROKAR_LIPOPROTEIN"/>
    <property type="match status" value="1"/>
</dbReference>
<dbReference type="Gene3D" id="3.40.190.10">
    <property type="entry name" value="Periplasmic binding protein-like II"/>
    <property type="match status" value="2"/>
</dbReference>
<dbReference type="Pfam" id="PF01547">
    <property type="entry name" value="SBP_bac_1"/>
    <property type="match status" value="1"/>
</dbReference>
<dbReference type="InterPro" id="IPR050490">
    <property type="entry name" value="Bact_solute-bd_prot1"/>
</dbReference>
<feature type="signal peptide" evidence="1">
    <location>
        <begin position="1"/>
        <end position="27"/>
    </location>
</feature>
<name>A0ABV9FIA6_9BACL</name>
<organism evidence="2 3">
    <name type="scientific">Cohnella hongkongensis</name>
    <dbReference type="NCBI Taxonomy" id="178337"/>
    <lineage>
        <taxon>Bacteria</taxon>
        <taxon>Bacillati</taxon>
        <taxon>Bacillota</taxon>
        <taxon>Bacilli</taxon>
        <taxon>Bacillales</taxon>
        <taxon>Paenibacillaceae</taxon>
        <taxon>Cohnella</taxon>
    </lineage>
</organism>